<sequence>MALMQNSGFEQSLYTAKNKKNTVTREHLIKCIKRATGFSAAQSSNLVEQILSFLSEQIILDKKIRLRMFGSFSLRYKNARIGRNPKTMVEADIPARKVIKFTPAPTLKKRINSNIDNIDG</sequence>
<reference evidence="5 6" key="1">
    <citation type="submission" date="2023-02" db="EMBL/GenBank/DDBJ databases">
        <title>Host association and intracellularity evolved multiple times independently in the Rickettsiales.</title>
        <authorList>
            <person name="Castelli M."/>
            <person name="Nardi T."/>
            <person name="Gammuto L."/>
            <person name="Bellinzona G."/>
            <person name="Sabaneyeva E."/>
            <person name="Potekhin A."/>
            <person name="Serra V."/>
            <person name="Petroni G."/>
            <person name="Sassera D."/>
        </authorList>
    </citation>
    <scope>NUCLEOTIDE SEQUENCE [LARGE SCALE GENOMIC DNA]</scope>
    <source>
        <strain evidence="5 6">BOD18</strain>
    </source>
</reference>
<dbReference type="PANTHER" id="PTHR33175:SF2">
    <property type="entry name" value="INTEGRATION HOST FACTOR SUBUNIT ALPHA"/>
    <property type="match status" value="1"/>
</dbReference>
<dbReference type="Gene3D" id="4.10.520.10">
    <property type="entry name" value="IHF-like DNA-binding proteins"/>
    <property type="match status" value="1"/>
</dbReference>
<evidence type="ECO:0000313" key="5">
    <source>
        <dbReference type="EMBL" id="MDZ5762175.1"/>
    </source>
</evidence>
<dbReference type="PANTHER" id="PTHR33175">
    <property type="entry name" value="DNA-BINDING PROTEIN HU"/>
    <property type="match status" value="1"/>
</dbReference>
<dbReference type="SUPFAM" id="SSF47729">
    <property type="entry name" value="IHF-like DNA-binding proteins"/>
    <property type="match status" value="1"/>
</dbReference>
<organism evidence="5 6">
    <name type="scientific">Candidatus Cyrtobacter comes</name>
    <dbReference type="NCBI Taxonomy" id="675776"/>
    <lineage>
        <taxon>Bacteria</taxon>
        <taxon>Pseudomonadati</taxon>
        <taxon>Pseudomonadota</taxon>
        <taxon>Alphaproteobacteria</taxon>
        <taxon>Rickettsiales</taxon>
        <taxon>Candidatus Midichloriaceae</taxon>
        <taxon>Candidatus Cyrtobacter</taxon>
    </lineage>
</organism>
<dbReference type="Pfam" id="PF00216">
    <property type="entry name" value="Bac_DNA_binding"/>
    <property type="match status" value="1"/>
</dbReference>
<keyword evidence="6" id="KW-1185">Reference proteome</keyword>
<dbReference type="PRINTS" id="PR01727">
    <property type="entry name" value="DNABINDINGHU"/>
</dbReference>
<keyword evidence="2" id="KW-0238">DNA-binding</keyword>
<evidence type="ECO:0000256" key="1">
    <source>
        <dbReference type="ARBA" id="ARBA00010529"/>
    </source>
</evidence>
<gene>
    <name evidence="5" type="ORF">Cyrtocomes_00546</name>
</gene>
<dbReference type="InterPro" id="IPR010992">
    <property type="entry name" value="IHF-like_DNA-bd_dom_sf"/>
</dbReference>
<evidence type="ECO:0000256" key="4">
    <source>
        <dbReference type="RuleBase" id="RU003939"/>
    </source>
</evidence>
<name>A0ABU5L8F6_9RICK</name>
<evidence type="ECO:0000313" key="6">
    <source>
        <dbReference type="Proteomes" id="UP001293791"/>
    </source>
</evidence>
<comment type="similarity">
    <text evidence="1 4">Belongs to the bacterial histone-like protein family.</text>
</comment>
<proteinExistence type="inferred from homology"/>
<dbReference type="Proteomes" id="UP001293791">
    <property type="component" value="Unassembled WGS sequence"/>
</dbReference>
<evidence type="ECO:0000256" key="2">
    <source>
        <dbReference type="ARBA" id="ARBA00023125"/>
    </source>
</evidence>
<dbReference type="InterPro" id="IPR000119">
    <property type="entry name" value="Hist_DNA-bd"/>
</dbReference>
<comment type="caution">
    <text evidence="5">The sequence shown here is derived from an EMBL/GenBank/DDBJ whole genome shotgun (WGS) entry which is preliminary data.</text>
</comment>
<dbReference type="EMBL" id="JARGYT010000025">
    <property type="protein sequence ID" value="MDZ5762175.1"/>
    <property type="molecule type" value="Genomic_DNA"/>
</dbReference>
<dbReference type="SMART" id="SM00411">
    <property type="entry name" value="BHL"/>
    <property type="match status" value="1"/>
</dbReference>
<evidence type="ECO:0000256" key="3">
    <source>
        <dbReference type="ARBA" id="ARBA00040467"/>
    </source>
</evidence>
<protein>
    <recommendedName>
        <fullName evidence="3">Histone-like DNA-binding protein</fullName>
    </recommendedName>
</protein>
<accession>A0ABU5L8F6</accession>